<gene>
    <name evidence="1" type="ordered locus">Halhy_6604</name>
</gene>
<geneLocation type="plasmid" evidence="1 2">
    <name>pHALHY01</name>
</geneLocation>
<reference evidence="1 2" key="1">
    <citation type="journal article" date="2011" name="Stand. Genomic Sci.">
        <title>Complete genome sequence of Haliscomenobacter hydrossis type strain (O).</title>
        <authorList>
            <consortium name="US DOE Joint Genome Institute (JGI-PGF)"/>
            <person name="Daligault H."/>
            <person name="Lapidus A."/>
            <person name="Zeytun A."/>
            <person name="Nolan M."/>
            <person name="Lucas S."/>
            <person name="Del Rio T.G."/>
            <person name="Tice H."/>
            <person name="Cheng J.F."/>
            <person name="Tapia R."/>
            <person name="Han C."/>
            <person name="Goodwin L."/>
            <person name="Pitluck S."/>
            <person name="Liolios K."/>
            <person name="Pagani I."/>
            <person name="Ivanova N."/>
            <person name="Huntemann M."/>
            <person name="Mavromatis K."/>
            <person name="Mikhailova N."/>
            <person name="Pati A."/>
            <person name="Chen A."/>
            <person name="Palaniappan K."/>
            <person name="Land M."/>
            <person name="Hauser L."/>
            <person name="Brambilla E.M."/>
            <person name="Rohde M."/>
            <person name="Verbarg S."/>
            <person name="Goker M."/>
            <person name="Bristow J."/>
            <person name="Eisen J.A."/>
            <person name="Markowitz V."/>
            <person name="Hugenholtz P."/>
            <person name="Kyrpides N.C."/>
            <person name="Klenk H.P."/>
            <person name="Woyke T."/>
        </authorList>
    </citation>
    <scope>NUCLEOTIDE SEQUENCE [LARGE SCALE GENOMIC DNA]</scope>
    <source>
        <strain evidence="2">ATCC 27775 / DSM 1100 / LMG 10767 / O</strain>
        <plasmid evidence="2">Plasmid pHALHY01</plasmid>
    </source>
</reference>
<evidence type="ECO:0000313" key="1">
    <source>
        <dbReference type="EMBL" id="AEE54420.1"/>
    </source>
</evidence>
<keyword evidence="1" id="KW-0614">Plasmid</keyword>
<dbReference type="KEGG" id="hhy:Halhy_6604"/>
<dbReference type="HOGENOM" id="CLU_3365281_0_0_10"/>
<dbReference type="Proteomes" id="UP000008461">
    <property type="component" value="Plasmid pHALHY01"/>
</dbReference>
<proteinExistence type="predicted"/>
<sequence length="35" mass="4070">MNKQISFYRQRGPTAMSGLLLWIISITNFYDSITC</sequence>
<keyword evidence="2" id="KW-1185">Reference proteome</keyword>
<accession>F4L7R2</accession>
<reference key="2">
    <citation type="submission" date="2011-04" db="EMBL/GenBank/DDBJ databases">
        <title>Complete sequence of plasmid 1 of Haliscomenobacter hydrossis DSM 1100.</title>
        <authorList>
            <consortium name="US DOE Joint Genome Institute (JGI-PGF)"/>
            <person name="Lucas S."/>
            <person name="Han J."/>
            <person name="Lapidus A."/>
            <person name="Bruce D."/>
            <person name="Goodwin L."/>
            <person name="Pitluck S."/>
            <person name="Peters L."/>
            <person name="Kyrpides N."/>
            <person name="Mavromatis K."/>
            <person name="Ivanova N."/>
            <person name="Ovchinnikova G."/>
            <person name="Pagani I."/>
            <person name="Daligault H."/>
            <person name="Detter J.C."/>
            <person name="Han C."/>
            <person name="Land M."/>
            <person name="Hauser L."/>
            <person name="Markowitz V."/>
            <person name="Cheng J.-F."/>
            <person name="Hugenholtz P."/>
            <person name="Woyke T."/>
            <person name="Wu D."/>
            <person name="Verbarg S."/>
            <person name="Frueling A."/>
            <person name="Brambilla E."/>
            <person name="Klenk H.-P."/>
            <person name="Eisen J.A."/>
        </authorList>
    </citation>
    <scope>NUCLEOTIDE SEQUENCE</scope>
    <source>
        <strain>DSM 1100</strain>
    </source>
</reference>
<dbReference type="EMBL" id="CP002692">
    <property type="protein sequence ID" value="AEE54420.1"/>
    <property type="molecule type" value="Genomic_DNA"/>
</dbReference>
<name>F4L7R2_HALH1</name>
<protein>
    <submittedName>
        <fullName evidence="1">Uncharacterized protein</fullName>
    </submittedName>
</protein>
<dbReference type="AlphaFoldDB" id="F4L7R2"/>
<evidence type="ECO:0000313" key="2">
    <source>
        <dbReference type="Proteomes" id="UP000008461"/>
    </source>
</evidence>
<organism evidence="1 2">
    <name type="scientific">Haliscomenobacter hydrossis (strain ATCC 27775 / DSM 1100 / LMG 10767 / O)</name>
    <dbReference type="NCBI Taxonomy" id="760192"/>
    <lineage>
        <taxon>Bacteria</taxon>
        <taxon>Pseudomonadati</taxon>
        <taxon>Bacteroidota</taxon>
        <taxon>Saprospiria</taxon>
        <taxon>Saprospirales</taxon>
        <taxon>Haliscomenobacteraceae</taxon>
        <taxon>Haliscomenobacter</taxon>
    </lineage>
</organism>